<gene>
    <name evidence="1" type="ORF">AN396_02240</name>
</gene>
<keyword evidence="2" id="KW-1185">Reference proteome</keyword>
<organism evidence="1 2">
    <name type="scientific">Candidatus Epulonipiscium fishelsonii</name>
    <dbReference type="NCBI Taxonomy" id="77094"/>
    <lineage>
        <taxon>Bacteria</taxon>
        <taxon>Bacillati</taxon>
        <taxon>Bacillota</taxon>
        <taxon>Clostridia</taxon>
        <taxon>Lachnospirales</taxon>
        <taxon>Lachnospiraceae</taxon>
        <taxon>Candidatus Epulonipiscium</taxon>
    </lineage>
</organism>
<comment type="caution">
    <text evidence="1">The sequence shown here is derived from an EMBL/GenBank/DDBJ whole genome shotgun (WGS) entry which is preliminary data.</text>
</comment>
<name>A0ACC8XFL2_9FIRM</name>
<dbReference type="Proteomes" id="UP000188605">
    <property type="component" value="Unassembled WGS sequence"/>
</dbReference>
<accession>A0ACC8XFL2</accession>
<sequence length="232" mass="26871">MEVIKNLDVPESCFFDEYSRDEMDFNNESRSHESRSEVVANIYHKMNKIRIELAEFNIVKGNYNEYSKYYYMELSDFLPELLRLCDKYGVFTQISFSNEVATLIITNCDAPAEQIIFNSPMRDIVLKATNAMQSLGGVETYQRRYLYMTAFEIVAKDVLDSTATSVKEAKMKPVEITPKQIQALFGLAHSKGYDGESVKKVVYKHYSKGIRELSLVEYDYLIEQYNKLSPNL</sequence>
<proteinExistence type="predicted"/>
<evidence type="ECO:0000313" key="1">
    <source>
        <dbReference type="EMBL" id="ONI42190.1"/>
    </source>
</evidence>
<dbReference type="EMBL" id="LJDB01000018">
    <property type="protein sequence ID" value="ONI42190.1"/>
    <property type="molecule type" value="Genomic_DNA"/>
</dbReference>
<protein>
    <submittedName>
        <fullName evidence="1">Uncharacterized protein</fullName>
    </submittedName>
</protein>
<evidence type="ECO:0000313" key="2">
    <source>
        <dbReference type="Proteomes" id="UP000188605"/>
    </source>
</evidence>
<reference evidence="1" key="1">
    <citation type="submission" date="2016-08" db="EMBL/GenBank/DDBJ databases">
        <authorList>
            <person name="Ngugi D.K."/>
            <person name="Miyake S."/>
            <person name="Stingl U."/>
        </authorList>
    </citation>
    <scope>NUCLEOTIDE SEQUENCE</scope>
    <source>
        <strain evidence="1">SCG-B11WGA-EpuloA1</strain>
    </source>
</reference>